<evidence type="ECO:0000259" key="3">
    <source>
        <dbReference type="Pfam" id="PF16761"/>
    </source>
</evidence>
<name>A0A9P4I0J9_9PEZI</name>
<feature type="non-terminal residue" evidence="4">
    <location>
        <position position="576"/>
    </location>
</feature>
<dbReference type="GO" id="GO:0030466">
    <property type="term" value="P:silent mating-type cassette heterochromatin formation"/>
    <property type="evidence" value="ECO:0007669"/>
    <property type="project" value="TreeGrafter"/>
</dbReference>
<reference evidence="4" key="1">
    <citation type="journal article" date="2020" name="Stud. Mycol.">
        <title>101 Dothideomycetes genomes: a test case for predicting lifestyles and emergence of pathogens.</title>
        <authorList>
            <person name="Haridas S."/>
            <person name="Albert R."/>
            <person name="Binder M."/>
            <person name="Bloem J."/>
            <person name="Labutti K."/>
            <person name="Salamov A."/>
            <person name="Andreopoulos B."/>
            <person name="Baker S."/>
            <person name="Barry K."/>
            <person name="Bills G."/>
            <person name="Bluhm B."/>
            <person name="Cannon C."/>
            <person name="Castanera R."/>
            <person name="Culley D."/>
            <person name="Daum C."/>
            <person name="Ezra D."/>
            <person name="Gonzalez J."/>
            <person name="Henrissat B."/>
            <person name="Kuo A."/>
            <person name="Liang C."/>
            <person name="Lipzen A."/>
            <person name="Lutzoni F."/>
            <person name="Magnuson J."/>
            <person name="Mondo S."/>
            <person name="Nolan M."/>
            <person name="Ohm R."/>
            <person name="Pangilinan J."/>
            <person name="Park H.-J."/>
            <person name="Ramirez L."/>
            <person name="Alfaro M."/>
            <person name="Sun H."/>
            <person name="Tritt A."/>
            <person name="Yoshinaga Y."/>
            <person name="Zwiers L.-H."/>
            <person name="Turgeon B."/>
            <person name="Goodwin S."/>
            <person name="Spatafora J."/>
            <person name="Crous P."/>
            <person name="Grigoriev I."/>
        </authorList>
    </citation>
    <scope>NUCLEOTIDE SEQUENCE</scope>
    <source>
        <strain evidence="4">CBS 121410</strain>
    </source>
</reference>
<proteinExistence type="predicted"/>
<evidence type="ECO:0000313" key="5">
    <source>
        <dbReference type="Proteomes" id="UP000799776"/>
    </source>
</evidence>
<accession>A0A9P4I0J9</accession>
<dbReference type="AlphaFoldDB" id="A0A9P4I0J9"/>
<evidence type="ECO:0000256" key="1">
    <source>
        <dbReference type="SAM" id="MobiDB-lite"/>
    </source>
</evidence>
<dbReference type="Pfam" id="PF10383">
    <property type="entry name" value="Clr2"/>
    <property type="match status" value="1"/>
</dbReference>
<dbReference type="PANTHER" id="PTHR38046">
    <property type="entry name" value="CRYPTIC LOCI REGULATOR 2"/>
    <property type="match status" value="1"/>
</dbReference>
<keyword evidence="5" id="KW-1185">Reference proteome</keyword>
<protein>
    <recommendedName>
        <fullName evidence="6">Cryptic loci regulator 2 N-terminal domain-containing protein</fullName>
    </recommendedName>
</protein>
<dbReference type="InterPro" id="IPR018839">
    <property type="entry name" value="Tscrpt-silencing_Clr2_C"/>
</dbReference>
<dbReference type="Proteomes" id="UP000799776">
    <property type="component" value="Unassembled WGS sequence"/>
</dbReference>
<dbReference type="InterPro" id="IPR038986">
    <property type="entry name" value="Clr2"/>
</dbReference>
<dbReference type="EMBL" id="ML978712">
    <property type="protein sequence ID" value="KAF2091293.1"/>
    <property type="molecule type" value="Genomic_DNA"/>
</dbReference>
<sequence>MVEVLQVPDASDGNAGHRPDPHAGYFRIAFPENYLIFLGECWARHTGTYNPGRKYTLDRLPPGYVVYAKNRANSKHVDKYLYGHPAGSNKAYRSVNEFLPHFLHLMDFGGDDSAGCSCRFCGRSASTARSASTSKKRKTTHMATNHPVRPIDLTGQMDDPGKPRDVALSSLRTDEEGTPDIYRNLIDNLKRYGYVDQPIKETMSLDWRAENEVLPSQLDQYRQQEQWIPRLGEIVLYNKQRKERTGHPNFEAGVVTQVPTEKLNIYDAYTETPKQSNVTHSGFRVEPLPDPNGTDKALSKQHKYLPMRQIRPFIFWKEYLKKIPEEEWHPTIKNALTAMSTFTLIRKEHFKGRWPSASITCGGIYIGSELILPGDVVRLTPQTRHGTVVDCLQITSIKLTLSNLDTASDDDYDRAHPYSSTVHITGKGYTCDVLRGHTKFPLRASSYPTILANYADEWWSLHEPDKSIRIPFHRVMGRLFEGVVMVTWLPQDLRKDEPQPKLRHGIRGLEDARNYSVNNYIKCIAYAGKCWFWADTRAEALDVETINDHKVGSWDETLEQERNKAQERKLIKILEG</sequence>
<dbReference type="OrthoDB" id="438224at2759"/>
<dbReference type="PANTHER" id="PTHR38046:SF1">
    <property type="entry name" value="CRYPTIC LOCI REGULATOR 2"/>
    <property type="match status" value="1"/>
</dbReference>
<feature type="region of interest" description="Disordered" evidence="1">
    <location>
        <begin position="129"/>
        <end position="164"/>
    </location>
</feature>
<dbReference type="InterPro" id="IPR031915">
    <property type="entry name" value="Clr2_N"/>
</dbReference>
<feature type="domain" description="Cryptic loci regulator 2 C-terminal" evidence="2">
    <location>
        <begin position="361"/>
        <end position="481"/>
    </location>
</feature>
<feature type="domain" description="Cryptic loci regulator 2 N-terminal" evidence="3">
    <location>
        <begin position="55"/>
        <end position="121"/>
    </location>
</feature>
<dbReference type="GO" id="GO:0031934">
    <property type="term" value="C:mating-type region heterochromatin"/>
    <property type="evidence" value="ECO:0007669"/>
    <property type="project" value="TreeGrafter"/>
</dbReference>
<dbReference type="Pfam" id="PF16761">
    <property type="entry name" value="Clr2_transil"/>
    <property type="match status" value="1"/>
</dbReference>
<evidence type="ECO:0000313" key="4">
    <source>
        <dbReference type="EMBL" id="KAF2091293.1"/>
    </source>
</evidence>
<evidence type="ECO:0008006" key="6">
    <source>
        <dbReference type="Google" id="ProtNLM"/>
    </source>
</evidence>
<comment type="caution">
    <text evidence="4">The sequence shown here is derived from an EMBL/GenBank/DDBJ whole genome shotgun (WGS) entry which is preliminary data.</text>
</comment>
<evidence type="ECO:0000259" key="2">
    <source>
        <dbReference type="Pfam" id="PF10383"/>
    </source>
</evidence>
<organism evidence="4 5">
    <name type="scientific">Saccharata proteae CBS 121410</name>
    <dbReference type="NCBI Taxonomy" id="1314787"/>
    <lineage>
        <taxon>Eukaryota</taxon>
        <taxon>Fungi</taxon>
        <taxon>Dikarya</taxon>
        <taxon>Ascomycota</taxon>
        <taxon>Pezizomycotina</taxon>
        <taxon>Dothideomycetes</taxon>
        <taxon>Dothideomycetes incertae sedis</taxon>
        <taxon>Botryosphaeriales</taxon>
        <taxon>Saccharataceae</taxon>
        <taxon>Saccharata</taxon>
    </lineage>
</organism>
<gene>
    <name evidence="4" type="ORF">K490DRAFT_20349</name>
</gene>
<dbReference type="GO" id="GO:0070824">
    <property type="term" value="C:SHREC complex"/>
    <property type="evidence" value="ECO:0007669"/>
    <property type="project" value="InterPro"/>
</dbReference>
<dbReference type="GO" id="GO:0033553">
    <property type="term" value="C:rDNA heterochromatin"/>
    <property type="evidence" value="ECO:0007669"/>
    <property type="project" value="TreeGrafter"/>
</dbReference>